<accession>A0A7G9SJT7</accession>
<evidence type="ECO:0000313" key="4">
    <source>
        <dbReference type="Proteomes" id="UP000515971"/>
    </source>
</evidence>
<dbReference type="PANTHER" id="PTHR30383">
    <property type="entry name" value="THIOESTERASE 1/PROTEASE 1/LYSOPHOSPHOLIPASE L1"/>
    <property type="match status" value="1"/>
</dbReference>
<gene>
    <name evidence="3" type="ORF">H9L13_04290</name>
</gene>
<dbReference type="KEGG" id="slut:H9L13_04290"/>
<dbReference type="PROSITE" id="PS51257">
    <property type="entry name" value="PROKAR_LIPOPROTEIN"/>
    <property type="match status" value="1"/>
</dbReference>
<evidence type="ECO:0000256" key="1">
    <source>
        <dbReference type="SAM" id="SignalP"/>
    </source>
</evidence>
<dbReference type="InterPro" id="IPR051532">
    <property type="entry name" value="Ester_Hydrolysis_Enzymes"/>
</dbReference>
<sequence>MIAARYVMLLLPLQLTIACSKPAQAPPVEQANTSVEGATTAAPVGDERLVLALGDSLYAGYGVDQNESFPSVLEQALEARGVRARVVNAGVSGDTSAGGRARLAFTLDGLDRKPDLVIVGLGANDALRGLDPAGTRRNLDAVLAELQKRGIPVLLTGMMAPRSLGDAYVRSFDSIYPDLARKYGATLDPFFMDGIITDPKLLLADGLHPNPAGIRRMAERVAPLAQKALQPPKAG</sequence>
<feature type="chain" id="PRO_5028807379" evidence="1">
    <location>
        <begin position="26"/>
        <end position="235"/>
    </location>
</feature>
<dbReference type="PANTHER" id="PTHR30383:SF24">
    <property type="entry name" value="THIOESTERASE 1_PROTEASE 1_LYSOPHOSPHOLIPASE L1"/>
    <property type="match status" value="1"/>
</dbReference>
<organism evidence="3 4">
    <name type="scientific">Sphingomonas lutea</name>
    <dbReference type="NCBI Taxonomy" id="1045317"/>
    <lineage>
        <taxon>Bacteria</taxon>
        <taxon>Pseudomonadati</taxon>
        <taxon>Pseudomonadota</taxon>
        <taxon>Alphaproteobacteria</taxon>
        <taxon>Sphingomonadales</taxon>
        <taxon>Sphingomonadaceae</taxon>
        <taxon>Sphingomonas</taxon>
    </lineage>
</organism>
<name>A0A7G9SJT7_9SPHN</name>
<keyword evidence="1" id="KW-0732">Signal</keyword>
<evidence type="ECO:0000259" key="2">
    <source>
        <dbReference type="Pfam" id="PF13472"/>
    </source>
</evidence>
<feature type="domain" description="SGNH hydrolase-type esterase" evidence="2">
    <location>
        <begin position="52"/>
        <end position="214"/>
    </location>
</feature>
<dbReference type="Proteomes" id="UP000515971">
    <property type="component" value="Chromosome"/>
</dbReference>
<dbReference type="RefSeq" id="WP_187539320.1">
    <property type="nucleotide sequence ID" value="NZ_BAABJT010000001.1"/>
</dbReference>
<dbReference type="SUPFAM" id="SSF52266">
    <property type="entry name" value="SGNH hydrolase"/>
    <property type="match status" value="1"/>
</dbReference>
<dbReference type="Pfam" id="PF13472">
    <property type="entry name" value="Lipase_GDSL_2"/>
    <property type="match status" value="1"/>
</dbReference>
<dbReference type="CDD" id="cd01822">
    <property type="entry name" value="Lysophospholipase_L1_like"/>
    <property type="match status" value="1"/>
</dbReference>
<dbReference type="EMBL" id="CP060718">
    <property type="protein sequence ID" value="QNN68112.1"/>
    <property type="molecule type" value="Genomic_DNA"/>
</dbReference>
<feature type="signal peptide" evidence="1">
    <location>
        <begin position="1"/>
        <end position="25"/>
    </location>
</feature>
<reference evidence="3 4" key="1">
    <citation type="submission" date="2020-08" db="EMBL/GenBank/DDBJ databases">
        <title>Genome sequence of Sphingomonas lutea KCTC 23642T.</title>
        <authorList>
            <person name="Hyun D.-W."/>
            <person name="Bae J.-W."/>
        </authorList>
    </citation>
    <scope>NUCLEOTIDE SEQUENCE [LARGE SCALE GENOMIC DNA]</scope>
    <source>
        <strain evidence="3 4">KCTC 23642</strain>
    </source>
</reference>
<dbReference type="GO" id="GO:0004622">
    <property type="term" value="F:phosphatidylcholine lysophospholipase activity"/>
    <property type="evidence" value="ECO:0007669"/>
    <property type="project" value="TreeGrafter"/>
</dbReference>
<protein>
    <submittedName>
        <fullName evidence="3">Arylesterase</fullName>
    </submittedName>
</protein>
<dbReference type="Gene3D" id="3.40.50.1110">
    <property type="entry name" value="SGNH hydrolase"/>
    <property type="match status" value="1"/>
</dbReference>
<proteinExistence type="predicted"/>
<keyword evidence="4" id="KW-1185">Reference proteome</keyword>
<dbReference type="AlphaFoldDB" id="A0A7G9SJT7"/>
<dbReference type="InterPro" id="IPR036514">
    <property type="entry name" value="SGNH_hydro_sf"/>
</dbReference>
<dbReference type="InterPro" id="IPR013830">
    <property type="entry name" value="SGNH_hydro"/>
</dbReference>
<evidence type="ECO:0000313" key="3">
    <source>
        <dbReference type="EMBL" id="QNN68112.1"/>
    </source>
</evidence>